<evidence type="ECO:0000313" key="9">
    <source>
        <dbReference type="Proteomes" id="UP000001555"/>
    </source>
</evidence>
<feature type="domain" description="ATPase BadF/BadG/BcrA/BcrD type" evidence="6">
    <location>
        <begin position="14"/>
        <end position="307"/>
    </location>
</feature>
<dbReference type="FunCoup" id="B7PWL6">
    <property type="interactions" value="282"/>
</dbReference>
<dbReference type="HOGENOM" id="CLU_016274_0_0_1"/>
<dbReference type="Proteomes" id="UP000001555">
    <property type="component" value="Unassembled WGS sequence"/>
</dbReference>
<evidence type="ECO:0000313" key="7">
    <source>
        <dbReference type="EMBL" id="EEC10988.1"/>
    </source>
</evidence>
<dbReference type="STRING" id="6945.B7PWL6"/>
<dbReference type="VEuPathDB" id="VectorBase:ISCP_017296"/>
<dbReference type="SUPFAM" id="SSF53067">
    <property type="entry name" value="Actin-like ATPase domain"/>
    <property type="match status" value="2"/>
</dbReference>
<dbReference type="VEuPathDB" id="VectorBase:ISCI007523"/>
<dbReference type="EnsemblMetazoa" id="ISCW007523-RA">
    <property type="protein sequence ID" value="ISCW007523-PA"/>
    <property type="gene ID" value="ISCW007523"/>
</dbReference>
<keyword evidence="9" id="KW-1185">Reference proteome</keyword>
<keyword evidence="7" id="KW-0808">Transferase</keyword>
<dbReference type="EMBL" id="ABJB010337500">
    <property type="status" value="NOT_ANNOTATED_CDS"/>
    <property type="molecule type" value="Genomic_DNA"/>
</dbReference>
<name>B7PWL6_IXOSC</name>
<reference evidence="7 9" key="1">
    <citation type="submission" date="2008-03" db="EMBL/GenBank/DDBJ databases">
        <title>Annotation of Ixodes scapularis.</title>
        <authorList>
            <consortium name="Ixodes scapularis Genome Project Consortium"/>
            <person name="Caler E."/>
            <person name="Hannick L.I."/>
            <person name="Bidwell S."/>
            <person name="Joardar V."/>
            <person name="Thiagarajan M."/>
            <person name="Amedeo P."/>
            <person name="Galinsky K.J."/>
            <person name="Schobel S."/>
            <person name="Inman J."/>
            <person name="Hostetler J."/>
            <person name="Miller J."/>
            <person name="Hammond M."/>
            <person name="Megy K."/>
            <person name="Lawson D."/>
            <person name="Kodira C."/>
            <person name="Sutton G."/>
            <person name="Meyer J."/>
            <person name="Hill C.A."/>
            <person name="Birren B."/>
            <person name="Nene V."/>
            <person name="Collins F."/>
            <person name="Alarcon-Chaidez F."/>
            <person name="Wikel S."/>
            <person name="Strausberg R."/>
        </authorList>
    </citation>
    <scope>NUCLEOTIDE SEQUENCE [LARGE SCALE GENOMIC DNA]</scope>
    <source>
        <strain evidence="9">Wikel</strain>
        <strain evidence="7">Wikel colony</strain>
    </source>
</reference>
<comment type="similarity">
    <text evidence="1">Belongs to the eukaryotic-type N-acetylglucosamine kinase family.</text>
</comment>
<accession>B7PWL6</accession>
<keyword evidence="7" id="KW-0418">Kinase</keyword>
<dbReference type="EMBL" id="ABJB010326642">
    <property type="status" value="NOT_ANNOTATED_CDS"/>
    <property type="molecule type" value="Genomic_DNA"/>
</dbReference>
<evidence type="ECO:0000256" key="1">
    <source>
        <dbReference type="ARBA" id="ARBA00006198"/>
    </source>
</evidence>
<dbReference type="InterPro" id="IPR002731">
    <property type="entry name" value="ATPase_BadF"/>
</dbReference>
<dbReference type="CDD" id="cd24078">
    <property type="entry name" value="ASKHA_NBD_NAGK_meta"/>
    <property type="match status" value="1"/>
</dbReference>
<dbReference type="AlphaFoldDB" id="B7PWL6"/>
<evidence type="ECO:0000259" key="6">
    <source>
        <dbReference type="Pfam" id="PF01869"/>
    </source>
</evidence>
<dbReference type="OrthoDB" id="311172at2759"/>
<organism>
    <name type="scientific">Ixodes scapularis</name>
    <name type="common">Black-legged tick</name>
    <name type="synonym">Deer tick</name>
    <dbReference type="NCBI Taxonomy" id="6945"/>
    <lineage>
        <taxon>Eukaryota</taxon>
        <taxon>Metazoa</taxon>
        <taxon>Ecdysozoa</taxon>
        <taxon>Arthropoda</taxon>
        <taxon>Chelicerata</taxon>
        <taxon>Arachnida</taxon>
        <taxon>Acari</taxon>
        <taxon>Parasitiformes</taxon>
        <taxon>Ixodida</taxon>
        <taxon>Ixodoidea</taxon>
        <taxon>Ixodidae</taxon>
        <taxon>Ixodinae</taxon>
        <taxon>Ixodes</taxon>
    </lineage>
</organism>
<dbReference type="InterPro" id="IPR039758">
    <property type="entry name" value="NAGK-like"/>
</dbReference>
<evidence type="ECO:0000256" key="5">
    <source>
        <dbReference type="SAM" id="SignalP"/>
    </source>
</evidence>
<dbReference type="VEuPathDB" id="VectorBase:ISCW007523"/>
<dbReference type="EMBL" id="DS808827">
    <property type="protein sequence ID" value="EEC10988.1"/>
    <property type="molecule type" value="Genomic_DNA"/>
</dbReference>
<dbReference type="EMBL" id="ABJB010157889">
    <property type="status" value="NOT_ANNOTATED_CDS"/>
    <property type="molecule type" value="Genomic_DNA"/>
</dbReference>
<dbReference type="InParanoid" id="B7PWL6"/>
<dbReference type="GO" id="GO:0045127">
    <property type="term" value="F:N-acetylglucosamine kinase activity"/>
    <property type="evidence" value="ECO:0000318"/>
    <property type="project" value="GO_Central"/>
</dbReference>
<dbReference type="Gene3D" id="3.30.420.40">
    <property type="match status" value="1"/>
</dbReference>
<feature type="chain" id="PRO_5010826445" description="N-acetyl-D-glucosamine kinase" evidence="5">
    <location>
        <begin position="19"/>
        <end position="339"/>
    </location>
</feature>
<feature type="signal peptide" evidence="5">
    <location>
        <begin position="1"/>
        <end position="18"/>
    </location>
</feature>
<gene>
    <name evidence="7" type="ORF">IscW_ISCW007523</name>
</gene>
<evidence type="ECO:0000256" key="4">
    <source>
        <dbReference type="ARBA" id="ARBA00031123"/>
    </source>
</evidence>
<evidence type="ECO:0000256" key="2">
    <source>
        <dbReference type="ARBA" id="ARBA00012122"/>
    </source>
</evidence>
<dbReference type="PaxDb" id="6945-B7PWL6"/>
<dbReference type="Pfam" id="PF01869">
    <property type="entry name" value="BcrAD_BadFG"/>
    <property type="match status" value="1"/>
</dbReference>
<reference evidence="8" key="2">
    <citation type="submission" date="2020-05" db="UniProtKB">
        <authorList>
            <consortium name="EnsemblMetazoa"/>
        </authorList>
    </citation>
    <scope>IDENTIFICATION</scope>
    <source>
        <strain evidence="8">wikel</strain>
    </source>
</reference>
<dbReference type="PANTHER" id="PTHR12862">
    <property type="entry name" value="BADF TYPE ATPASE DOMAIN-CONTAINING PROTEIN"/>
    <property type="match status" value="1"/>
</dbReference>
<dbReference type="PANTHER" id="PTHR12862:SF0">
    <property type="entry name" value="N-ACETYL-D-GLUCOSAMINE KINASE"/>
    <property type="match status" value="1"/>
</dbReference>
<keyword evidence="5" id="KW-0732">Signal</keyword>
<protein>
    <recommendedName>
        <fullName evidence="3">N-acetyl-D-glucosamine kinase</fullName>
        <ecNumber evidence="2">2.7.1.59</ecNumber>
    </recommendedName>
    <alternativeName>
        <fullName evidence="4">GlcNAc kinase</fullName>
    </alternativeName>
</protein>
<evidence type="ECO:0000313" key="8">
    <source>
        <dbReference type="EnsemblMetazoa" id="ISCW007523-PA"/>
    </source>
</evidence>
<evidence type="ECO:0000256" key="3">
    <source>
        <dbReference type="ARBA" id="ARBA00014974"/>
    </source>
</evidence>
<proteinExistence type="inferred from homology"/>
<sequence>MCFYASLFFSCCSGASFSKVVLLDEGGSVLAWADGKAMNHWCRKRVHKLVVDAKKNAGLDPSSQLECLSLCMSGCEQETSNRALEKAFMEEHPDIAKTVVVQSDVIGALKTVAPNGGVVLISGTGTNCLLVNPDNSVHRCGGWGHLLGDEGSGYTISVRAIKTVLSEDEDFHPPKWSAQRIRELVKEHFSVEDMFALLPYFYTNFDKSFIAGLCIKLAKLALEGDQLSRHLFRLAGKDLADHVAAVAPHADQALRLSEGGLPIVCVGSVFNSWELLREGFEEVLCPKVPEFTLLRPTVSAAMGTAFYGACHMHHKMPFNFKENARQLHHFKRGAQAPAP</sequence>
<dbReference type="EC" id="2.7.1.59" evidence="2"/>
<dbReference type="InterPro" id="IPR043129">
    <property type="entry name" value="ATPase_NBD"/>
</dbReference>